<evidence type="ECO:0000313" key="1">
    <source>
        <dbReference type="EMBL" id="ARF11942.1"/>
    </source>
</evidence>
<protein>
    <submittedName>
        <fullName evidence="1">Uncharacterized protein</fullName>
    </submittedName>
</protein>
<name>A0A1V0SJN7_9VIRU</name>
<gene>
    <name evidence="1" type="ORF">Klosneuvirus_3_77</name>
</gene>
<reference evidence="1" key="1">
    <citation type="journal article" date="2017" name="Science">
        <title>Giant viruses with an expanded complement of translation system components.</title>
        <authorList>
            <person name="Schulz F."/>
            <person name="Yutin N."/>
            <person name="Ivanova N.N."/>
            <person name="Ortega D.R."/>
            <person name="Lee T.K."/>
            <person name="Vierheilig J."/>
            <person name="Daims H."/>
            <person name="Horn M."/>
            <person name="Wagner M."/>
            <person name="Jensen G.J."/>
            <person name="Kyrpides N.C."/>
            <person name="Koonin E.V."/>
            <person name="Woyke T."/>
        </authorList>
    </citation>
    <scope>NUCLEOTIDE SEQUENCE</scope>
    <source>
        <strain evidence="1">KNV1</strain>
    </source>
</reference>
<dbReference type="EMBL" id="KY684110">
    <property type="protein sequence ID" value="ARF11942.1"/>
    <property type="molecule type" value="Genomic_DNA"/>
</dbReference>
<sequence>MNPYSANNFVTIITAEGKYIPYLKSTLSCVSDEVSSMITQMNELHLNFFENAICAFITWLEKNTIDENPYITHYTKSIEESAKDKADIVKIAHYLKMKEPEMMFDFIYESFCDCKRSDEYDNKGITSNDFSMYGAIKDGWIYDYDFCITMLSDISTIKQFASERLKTPNYGNVFKKVVMDGYYKKRLLLDMMNKKTGISDDSDDDSDDDSGDDVVNLIKKPTDIDVKSVKKPTDTDVKTVKKPVDTDVKTVKKPEYIIVKKNKKPEKKDIFDV</sequence>
<proteinExistence type="predicted"/>
<organism evidence="1">
    <name type="scientific">Klosneuvirus KNV1</name>
    <dbReference type="NCBI Taxonomy" id="1977640"/>
    <lineage>
        <taxon>Viruses</taxon>
        <taxon>Varidnaviria</taxon>
        <taxon>Bamfordvirae</taxon>
        <taxon>Nucleocytoviricota</taxon>
        <taxon>Megaviricetes</taxon>
        <taxon>Imitervirales</taxon>
        <taxon>Mimiviridae</taxon>
        <taxon>Klosneuvirinae</taxon>
        <taxon>Klosneuvirus</taxon>
    </lineage>
</organism>
<accession>A0A1V0SJN7</accession>